<proteinExistence type="predicted"/>
<feature type="non-terminal residue" evidence="1">
    <location>
        <position position="385"/>
    </location>
</feature>
<dbReference type="AlphaFoldDB" id="A0A1V1NTF9"/>
<evidence type="ECO:0000313" key="2">
    <source>
        <dbReference type="Proteomes" id="UP000189670"/>
    </source>
</evidence>
<dbReference type="EMBL" id="ATBP01002447">
    <property type="protein sequence ID" value="ETR65851.1"/>
    <property type="molecule type" value="Genomic_DNA"/>
</dbReference>
<gene>
    <name evidence="1" type="ORF">OMM_13620</name>
</gene>
<dbReference type="Pfam" id="PF17963">
    <property type="entry name" value="Big_9"/>
    <property type="match status" value="2"/>
</dbReference>
<dbReference type="Gene3D" id="2.60.40.2810">
    <property type="match status" value="1"/>
</dbReference>
<dbReference type="Proteomes" id="UP000189670">
    <property type="component" value="Unassembled WGS sequence"/>
</dbReference>
<protein>
    <recommendedName>
        <fullName evidence="3">Bacterial repeat domain-containing protein</fullName>
    </recommendedName>
</protein>
<evidence type="ECO:0008006" key="3">
    <source>
        <dbReference type="Google" id="ProtNLM"/>
    </source>
</evidence>
<name>A0A1V1NTF9_9BACT</name>
<organism evidence="1 2">
    <name type="scientific">Candidatus Magnetoglobus multicellularis str. Araruama</name>
    <dbReference type="NCBI Taxonomy" id="890399"/>
    <lineage>
        <taxon>Bacteria</taxon>
        <taxon>Pseudomonadati</taxon>
        <taxon>Thermodesulfobacteriota</taxon>
        <taxon>Desulfobacteria</taxon>
        <taxon>Desulfobacterales</taxon>
        <taxon>Desulfobacteraceae</taxon>
        <taxon>Candidatus Magnetoglobus</taxon>
    </lineage>
</organism>
<reference evidence="2" key="1">
    <citation type="submission" date="2012-11" db="EMBL/GenBank/DDBJ databases">
        <authorList>
            <person name="Lucero-Rivera Y.E."/>
            <person name="Tovar-Ramirez D."/>
        </authorList>
    </citation>
    <scope>NUCLEOTIDE SEQUENCE [LARGE SCALE GENOMIC DNA]</scope>
    <source>
        <strain evidence="2">Araruama</strain>
    </source>
</reference>
<sequence>MKTRFIYILLEGNDLENETLSYTIVRYPTHGSIQVDDDIATYTPDPNYFGLDRFTYKARDSYIDSNIADVVLTIVNTPDSPVASNFSLQTSENIPYTITFQEVDVDGDPLTCHMLSLPKHGNISGTFPSLIYTPEDWFWGTDTFVYKFSDGTSESLTAVVTIQINQATSYPLILETNANYGLIVVNGVSVLCPYTKNFTTDDRVTLKAISTDEHIFDGWSVNNQISMDNPKTITMTTREIIKVYFVPPKLTLRFIGHESIKINDQVYSLPYENSYYKGTSLIVNAIPQDRFIQWIGDIRDNQNPIEINLQSDMTIGVVFANPFEWTASLIAETTDLPETYTDHIQIGVSLLPQTMPYVFTDIYACRVMSYGSDWQQYQKYIQAYD</sequence>
<dbReference type="Gene3D" id="2.60.40.3440">
    <property type="match status" value="1"/>
</dbReference>
<evidence type="ECO:0000313" key="1">
    <source>
        <dbReference type="EMBL" id="ETR65851.1"/>
    </source>
</evidence>
<comment type="caution">
    <text evidence="1">The sequence shown here is derived from an EMBL/GenBank/DDBJ whole genome shotgun (WGS) entry which is preliminary data.</text>
</comment>
<accession>A0A1V1NTF9</accession>